<evidence type="ECO:0000256" key="5">
    <source>
        <dbReference type="PROSITE-ProRule" id="PRU00335"/>
    </source>
</evidence>
<keyword evidence="8" id="KW-1185">Reference proteome</keyword>
<dbReference type="InterPro" id="IPR003012">
    <property type="entry name" value="Tet_transcr_reg_TetR"/>
</dbReference>
<keyword evidence="1" id="KW-0678">Repressor</keyword>
<feature type="domain" description="HTH tetR-type" evidence="6">
    <location>
        <begin position="4"/>
        <end position="64"/>
    </location>
</feature>
<dbReference type="EMBL" id="JAEDAJ010000003">
    <property type="protein sequence ID" value="MBK0331387.1"/>
    <property type="molecule type" value="Genomic_DNA"/>
</dbReference>
<dbReference type="InterPro" id="IPR009057">
    <property type="entry name" value="Homeodomain-like_sf"/>
</dbReference>
<dbReference type="PANTHER" id="PTHR30055">
    <property type="entry name" value="HTH-TYPE TRANSCRIPTIONAL REGULATOR RUTR"/>
    <property type="match status" value="1"/>
</dbReference>
<accession>A0ABS1BA59</accession>
<keyword evidence="2" id="KW-0805">Transcription regulation</keyword>
<evidence type="ECO:0000313" key="8">
    <source>
        <dbReference type="Proteomes" id="UP000612352"/>
    </source>
</evidence>
<gene>
    <name evidence="7" type="ORF">I8D64_08235</name>
</gene>
<dbReference type="PROSITE" id="PS50977">
    <property type="entry name" value="HTH_TETR_2"/>
    <property type="match status" value="1"/>
</dbReference>
<sequence>MAKGITRQRIVEAALEVLDEKGADAVTVRAVASRLDVRAPALYWHVRGKQELLDEMGTEIQRRVMAASAPRAGASPQESLGDYARALRREYLLHRDGARTFSGTRLTDPDVLRAQEPWLEAWTADGVPLETAVDAAELVTAFVVGFVIEEQERAQSAQEDPERYDAESRDAFIGEGAPLVRRTGHLRADPHERFETQLAMVLAGVATRLGE</sequence>
<name>A0ABS1BA59_9MICO</name>
<dbReference type="RefSeq" id="WP_200501997.1">
    <property type="nucleotide sequence ID" value="NZ_JAEDAJ010000003.1"/>
</dbReference>
<evidence type="ECO:0000256" key="4">
    <source>
        <dbReference type="ARBA" id="ARBA00023163"/>
    </source>
</evidence>
<evidence type="ECO:0000313" key="7">
    <source>
        <dbReference type="EMBL" id="MBK0331387.1"/>
    </source>
</evidence>
<protein>
    <submittedName>
        <fullName evidence="7">TetR/AcrR family transcriptional regulator C-terminal domain-containing protein</fullName>
    </submittedName>
</protein>
<dbReference type="Pfam" id="PF00440">
    <property type="entry name" value="TetR_N"/>
    <property type="match status" value="1"/>
</dbReference>
<feature type="DNA-binding region" description="H-T-H motif" evidence="5">
    <location>
        <begin position="27"/>
        <end position="46"/>
    </location>
</feature>
<dbReference type="InterPro" id="IPR001647">
    <property type="entry name" value="HTH_TetR"/>
</dbReference>
<proteinExistence type="predicted"/>
<keyword evidence="3 5" id="KW-0238">DNA-binding</keyword>
<evidence type="ECO:0000256" key="2">
    <source>
        <dbReference type="ARBA" id="ARBA00023015"/>
    </source>
</evidence>
<dbReference type="Proteomes" id="UP000612352">
    <property type="component" value="Unassembled WGS sequence"/>
</dbReference>
<dbReference type="Gene3D" id="1.10.10.60">
    <property type="entry name" value="Homeodomain-like"/>
    <property type="match status" value="1"/>
</dbReference>
<organism evidence="7 8">
    <name type="scientific">Brachybacterium halotolerans</name>
    <dbReference type="NCBI Taxonomy" id="2795215"/>
    <lineage>
        <taxon>Bacteria</taxon>
        <taxon>Bacillati</taxon>
        <taxon>Actinomycetota</taxon>
        <taxon>Actinomycetes</taxon>
        <taxon>Micrococcales</taxon>
        <taxon>Dermabacteraceae</taxon>
        <taxon>Brachybacterium</taxon>
    </lineage>
</organism>
<dbReference type="Pfam" id="PF02909">
    <property type="entry name" value="TetR_C_1"/>
    <property type="match status" value="1"/>
</dbReference>
<dbReference type="SUPFAM" id="SSF48498">
    <property type="entry name" value="Tetracyclin repressor-like, C-terminal domain"/>
    <property type="match status" value="1"/>
</dbReference>
<evidence type="ECO:0000256" key="1">
    <source>
        <dbReference type="ARBA" id="ARBA00022491"/>
    </source>
</evidence>
<dbReference type="PRINTS" id="PR00455">
    <property type="entry name" value="HTHTETR"/>
</dbReference>
<dbReference type="PANTHER" id="PTHR30055:SF151">
    <property type="entry name" value="TRANSCRIPTIONAL REGULATORY PROTEIN"/>
    <property type="match status" value="1"/>
</dbReference>
<comment type="caution">
    <text evidence="7">The sequence shown here is derived from an EMBL/GenBank/DDBJ whole genome shotgun (WGS) entry which is preliminary data.</text>
</comment>
<reference evidence="7 8" key="1">
    <citation type="submission" date="2020-12" db="EMBL/GenBank/DDBJ databases">
        <title>Brachybacterium sp. MASK1Z-5, whole genome shotgun sequence.</title>
        <authorList>
            <person name="Tuo L."/>
        </authorList>
    </citation>
    <scope>NUCLEOTIDE SEQUENCE [LARGE SCALE GENOMIC DNA]</scope>
    <source>
        <strain evidence="7 8">MASK1Z-5</strain>
    </source>
</reference>
<evidence type="ECO:0000256" key="3">
    <source>
        <dbReference type="ARBA" id="ARBA00023125"/>
    </source>
</evidence>
<dbReference type="InterPro" id="IPR036271">
    <property type="entry name" value="Tet_transcr_reg_TetR-rel_C_sf"/>
</dbReference>
<dbReference type="InterPro" id="IPR050109">
    <property type="entry name" value="HTH-type_TetR-like_transc_reg"/>
</dbReference>
<dbReference type="Gene3D" id="1.10.357.10">
    <property type="entry name" value="Tetracycline Repressor, domain 2"/>
    <property type="match status" value="1"/>
</dbReference>
<dbReference type="InterPro" id="IPR004111">
    <property type="entry name" value="Repressor_TetR_C"/>
</dbReference>
<evidence type="ECO:0000259" key="6">
    <source>
        <dbReference type="PROSITE" id="PS50977"/>
    </source>
</evidence>
<dbReference type="SUPFAM" id="SSF46689">
    <property type="entry name" value="Homeodomain-like"/>
    <property type="match status" value="1"/>
</dbReference>
<dbReference type="PRINTS" id="PR00400">
    <property type="entry name" value="TETREPRESSOR"/>
</dbReference>
<keyword evidence="4" id="KW-0804">Transcription</keyword>